<dbReference type="InterPro" id="IPR011990">
    <property type="entry name" value="TPR-like_helical_dom_sf"/>
</dbReference>
<keyword evidence="4" id="KW-1185">Reference proteome</keyword>
<dbReference type="PANTHER" id="PTHR26312">
    <property type="entry name" value="TETRATRICOPEPTIDE REPEAT PROTEIN 5"/>
    <property type="match status" value="1"/>
</dbReference>
<dbReference type="InterPro" id="IPR032076">
    <property type="entry name" value="TTC5_OB"/>
</dbReference>
<accession>A0A6I9YQ88</accession>
<name>A0A6I9YQ88_9SAUR</name>
<keyword evidence="1" id="KW-0802">TPR repeat</keyword>
<evidence type="ECO:0000256" key="1">
    <source>
        <dbReference type="PROSITE-ProRule" id="PRU00339"/>
    </source>
</evidence>
<dbReference type="CTD" id="91875"/>
<dbReference type="PANTHER" id="PTHR26312:SF87">
    <property type="entry name" value="TETRATRICOPEPTIDE REPEAT PROTEIN 5"/>
    <property type="match status" value="1"/>
</dbReference>
<dbReference type="Pfam" id="PF13181">
    <property type="entry name" value="TPR_8"/>
    <property type="match status" value="1"/>
</dbReference>
<feature type="coiled-coil region" evidence="2">
    <location>
        <begin position="1"/>
        <end position="55"/>
    </location>
</feature>
<dbReference type="AlphaFoldDB" id="A0A6I9YQ88"/>
<dbReference type="Proteomes" id="UP000504617">
    <property type="component" value="Unplaced"/>
</dbReference>
<dbReference type="KEGG" id="tsr:106552826"/>
<dbReference type="PROSITE" id="PS50005">
    <property type="entry name" value="TPR"/>
    <property type="match status" value="2"/>
</dbReference>
<keyword evidence="2" id="KW-0175">Coiled coil</keyword>
<dbReference type="Gene3D" id="1.25.40.10">
    <property type="entry name" value="Tetratricopeptide repeat domain"/>
    <property type="match status" value="1"/>
</dbReference>
<evidence type="ECO:0000313" key="4">
    <source>
        <dbReference type="Proteomes" id="UP000504617"/>
    </source>
</evidence>
<dbReference type="GeneID" id="106552826"/>
<dbReference type="RefSeq" id="XP_013926678.1">
    <property type="nucleotide sequence ID" value="XM_014071203.1"/>
</dbReference>
<feature type="domain" description="Tetratricopeptide repeat protein 5 OB fold" evidence="3">
    <location>
        <begin position="318"/>
        <end position="431"/>
    </location>
</feature>
<reference evidence="5" key="1">
    <citation type="submission" date="2025-08" db="UniProtKB">
        <authorList>
            <consortium name="RefSeq"/>
        </authorList>
    </citation>
    <scope>IDENTIFICATION</scope>
    <source>
        <tissue evidence="5">Skeletal muscle</tissue>
    </source>
</reference>
<dbReference type="OrthoDB" id="423589at2759"/>
<dbReference type="SUPFAM" id="SSF48452">
    <property type="entry name" value="TPR-like"/>
    <property type="match status" value="1"/>
</dbReference>
<sequence>MAEDEEENSQARQRLQELVDHLYHFRDHYFENHSVEDAGKKQQDVQEEMEKTLQKMEAIDGLSEGRSYILMLKGKALNVSADYNAQSEELLSKAVKLDPELVEAWNQLGEVYWKKGDVSAAHTCFSGALGHRKNKVSLQNLSMVLRQLRSASPDEHAQNVMDSVRQAKLAVQMDMRDGRSWYVLGNAYLSLFFNTGQNPKISQQALGAYAQAEKVDPTASCNPDLHLNRATLSKYEENYMEALEGFSRAVTLDPTWLEPQQREQQLMDFLERLTGLLENKGKVKGKKLQSMLGSLRPSHLGPCGDGHYQGPSGQKVELQRRSLSALQPGVNTGTVILGKVLFSLTTEEKVPFTFGLVDSLEGPCFAVTVYNMVQSWGVLIGDSVAIPEPHLRHHHIQHRNKSFTFSGLRVESPLLLVVNGKVQGSQNQAASTVAYQAQSE</sequence>
<evidence type="ECO:0000259" key="3">
    <source>
        <dbReference type="Pfam" id="PF16669"/>
    </source>
</evidence>
<proteinExistence type="predicted"/>
<organism evidence="4 5">
    <name type="scientific">Thamnophis sirtalis</name>
    <dbReference type="NCBI Taxonomy" id="35019"/>
    <lineage>
        <taxon>Eukaryota</taxon>
        <taxon>Metazoa</taxon>
        <taxon>Chordata</taxon>
        <taxon>Craniata</taxon>
        <taxon>Vertebrata</taxon>
        <taxon>Euteleostomi</taxon>
        <taxon>Lepidosauria</taxon>
        <taxon>Squamata</taxon>
        <taxon>Bifurcata</taxon>
        <taxon>Unidentata</taxon>
        <taxon>Episquamata</taxon>
        <taxon>Toxicofera</taxon>
        <taxon>Serpentes</taxon>
        <taxon>Colubroidea</taxon>
        <taxon>Colubridae</taxon>
        <taxon>Natricinae</taxon>
        <taxon>Thamnophis</taxon>
    </lineage>
</organism>
<feature type="repeat" description="TPR" evidence="1">
    <location>
        <begin position="102"/>
        <end position="135"/>
    </location>
</feature>
<dbReference type="SMART" id="SM00028">
    <property type="entry name" value="TPR"/>
    <property type="match status" value="3"/>
</dbReference>
<dbReference type="InterPro" id="IPR019734">
    <property type="entry name" value="TPR_rpt"/>
</dbReference>
<protein>
    <submittedName>
        <fullName evidence="5">Tetratricopeptide repeat protein 5</fullName>
    </submittedName>
</protein>
<dbReference type="Pfam" id="PF16669">
    <property type="entry name" value="TTC5_OB"/>
    <property type="match status" value="1"/>
</dbReference>
<evidence type="ECO:0000313" key="5">
    <source>
        <dbReference type="RefSeq" id="XP_013926678.1"/>
    </source>
</evidence>
<feature type="repeat" description="TPR" evidence="1">
    <location>
        <begin position="223"/>
        <end position="256"/>
    </location>
</feature>
<evidence type="ECO:0000256" key="2">
    <source>
        <dbReference type="SAM" id="Coils"/>
    </source>
</evidence>
<gene>
    <name evidence="5" type="primary">TTC5</name>
</gene>
<dbReference type="InterPro" id="IPR038645">
    <property type="entry name" value="TTC5_OB_sf"/>
</dbReference>
<dbReference type="Gene3D" id="2.40.50.550">
    <property type="match status" value="1"/>
</dbReference>